<feature type="compositionally biased region" description="Low complexity" evidence="1">
    <location>
        <begin position="82"/>
        <end position="91"/>
    </location>
</feature>
<comment type="caution">
    <text evidence="2">The sequence shown here is derived from an EMBL/GenBank/DDBJ whole genome shotgun (WGS) entry which is preliminary data.</text>
</comment>
<reference evidence="2 3" key="1">
    <citation type="journal article" date="2015" name="Genome Biol. Evol.">
        <title>Comparative Genomics of a Bacterivorous Green Alga Reveals Evolutionary Causalities and Consequences of Phago-Mixotrophic Mode of Nutrition.</title>
        <authorList>
            <person name="Burns J.A."/>
            <person name="Paasch A."/>
            <person name="Narechania A."/>
            <person name="Kim E."/>
        </authorList>
    </citation>
    <scope>NUCLEOTIDE SEQUENCE [LARGE SCALE GENOMIC DNA]</scope>
    <source>
        <strain evidence="2 3">PLY_AMNH</strain>
    </source>
</reference>
<evidence type="ECO:0000256" key="1">
    <source>
        <dbReference type="SAM" id="MobiDB-lite"/>
    </source>
</evidence>
<sequence length="205" mass="22063">MVEDAIGDAVVPDILDGGWNHRARHHADEAPPILRAHTWGGGMVHVPDHGAVPSPYRHGDHGGSDYSATATTVDRPLRRGRPTGSSSPSRSDVTNWRHARPLHSGEGGRAGEIVFNITDTLSRGPADFEIAETRLTRSGGSFRYTDSPPRGRRTIIMEDAPRRGALFGESPEPATPTVLAEDSTRSEVRVTFADPVAYCAKLTVG</sequence>
<accession>A0AAE0GDY8</accession>
<feature type="region of interest" description="Disordered" evidence="1">
    <location>
        <begin position="50"/>
        <end position="107"/>
    </location>
</feature>
<gene>
    <name evidence="2" type="ORF">CYMTET_15558</name>
</gene>
<evidence type="ECO:0000313" key="3">
    <source>
        <dbReference type="Proteomes" id="UP001190700"/>
    </source>
</evidence>
<evidence type="ECO:0000313" key="2">
    <source>
        <dbReference type="EMBL" id="KAK3276356.1"/>
    </source>
</evidence>
<dbReference type="AlphaFoldDB" id="A0AAE0GDY8"/>
<dbReference type="EMBL" id="LGRX02006589">
    <property type="protein sequence ID" value="KAK3276356.1"/>
    <property type="molecule type" value="Genomic_DNA"/>
</dbReference>
<name>A0AAE0GDY8_9CHLO</name>
<dbReference type="Proteomes" id="UP001190700">
    <property type="component" value="Unassembled WGS sequence"/>
</dbReference>
<organism evidence="2 3">
    <name type="scientific">Cymbomonas tetramitiformis</name>
    <dbReference type="NCBI Taxonomy" id="36881"/>
    <lineage>
        <taxon>Eukaryota</taxon>
        <taxon>Viridiplantae</taxon>
        <taxon>Chlorophyta</taxon>
        <taxon>Pyramimonadophyceae</taxon>
        <taxon>Pyramimonadales</taxon>
        <taxon>Pyramimonadaceae</taxon>
        <taxon>Cymbomonas</taxon>
    </lineage>
</organism>
<protein>
    <submittedName>
        <fullName evidence="2">Uncharacterized protein</fullName>
    </submittedName>
</protein>
<proteinExistence type="predicted"/>
<keyword evidence="3" id="KW-1185">Reference proteome</keyword>